<comment type="caution">
    <text evidence="2">The sequence shown here is derived from an EMBL/GenBank/DDBJ whole genome shotgun (WGS) entry which is preliminary data.</text>
</comment>
<dbReference type="InterPro" id="IPR029068">
    <property type="entry name" value="Glyas_Bleomycin-R_OHBP_Dase"/>
</dbReference>
<reference evidence="2 3" key="1">
    <citation type="submission" date="2019-01" db="EMBL/GenBank/DDBJ databases">
        <title>Filimonas sp. strain TTM-71.</title>
        <authorList>
            <person name="Chen W.-M."/>
        </authorList>
    </citation>
    <scope>NUCLEOTIDE SEQUENCE [LARGE SCALE GENOMIC DNA]</scope>
    <source>
        <strain evidence="2 3">TTM-71</strain>
    </source>
</reference>
<gene>
    <name evidence="2" type="ORF">ESB13_22370</name>
</gene>
<dbReference type="Gene3D" id="3.10.180.10">
    <property type="entry name" value="2,3-Dihydroxybiphenyl 1,2-Dioxygenase, domain 1"/>
    <property type="match status" value="1"/>
</dbReference>
<dbReference type="Proteomes" id="UP000290545">
    <property type="component" value="Unassembled WGS sequence"/>
</dbReference>
<keyword evidence="3" id="KW-1185">Reference proteome</keyword>
<proteinExistence type="predicted"/>
<dbReference type="PANTHER" id="PTHR33990">
    <property type="entry name" value="PROTEIN YJDN-RELATED"/>
    <property type="match status" value="1"/>
</dbReference>
<evidence type="ECO:0000313" key="3">
    <source>
        <dbReference type="Proteomes" id="UP000290545"/>
    </source>
</evidence>
<dbReference type="SUPFAM" id="SSF54593">
    <property type="entry name" value="Glyoxalase/Bleomycin resistance protein/Dihydroxybiphenyl dioxygenase"/>
    <property type="match status" value="1"/>
</dbReference>
<dbReference type="PANTHER" id="PTHR33990:SF1">
    <property type="entry name" value="PROTEIN YJDN"/>
    <property type="match status" value="1"/>
</dbReference>
<evidence type="ECO:0000259" key="1">
    <source>
        <dbReference type="Pfam" id="PF06983"/>
    </source>
</evidence>
<dbReference type="Pfam" id="PF06983">
    <property type="entry name" value="3-dmu-9_3-mt"/>
    <property type="match status" value="1"/>
</dbReference>
<dbReference type="EMBL" id="SDHZ01000005">
    <property type="protein sequence ID" value="RXK80903.1"/>
    <property type="molecule type" value="Genomic_DNA"/>
</dbReference>
<accession>A0A4Q1CZS5</accession>
<dbReference type="AlphaFoldDB" id="A0A4Q1CZS5"/>
<dbReference type="OrthoDB" id="9795306at2"/>
<protein>
    <submittedName>
        <fullName evidence="2">VOC family protein</fullName>
    </submittedName>
</protein>
<name>A0A4Q1CZS5_9BACT</name>
<sequence>MASVSTYLNFQEKTEEAFLFYQSIFGGEFMGGIMRMGDAPVMEGMPPLAEKDKNLVMHVALPILAGHVLMGTDCVGSWGMTATPGNNMSINLSPDTRVETERIFNALSEGGKVTMELQDMFWGDYFGSFVDRYGISWMVNCAEKK</sequence>
<organism evidence="2 3">
    <name type="scientific">Filimonas effusa</name>
    <dbReference type="NCBI Taxonomy" id="2508721"/>
    <lineage>
        <taxon>Bacteria</taxon>
        <taxon>Pseudomonadati</taxon>
        <taxon>Bacteroidota</taxon>
        <taxon>Chitinophagia</taxon>
        <taxon>Chitinophagales</taxon>
        <taxon>Chitinophagaceae</taxon>
        <taxon>Filimonas</taxon>
    </lineage>
</organism>
<dbReference type="InterPro" id="IPR028973">
    <property type="entry name" value="PhnB-like"/>
</dbReference>
<feature type="domain" description="PhnB-like" evidence="1">
    <location>
        <begin position="4"/>
        <end position="139"/>
    </location>
</feature>
<dbReference type="CDD" id="cd06588">
    <property type="entry name" value="PhnB_like"/>
    <property type="match status" value="1"/>
</dbReference>
<dbReference type="RefSeq" id="WP_129006059.1">
    <property type="nucleotide sequence ID" value="NZ_SDHZ01000005.1"/>
</dbReference>
<evidence type="ECO:0000313" key="2">
    <source>
        <dbReference type="EMBL" id="RXK80903.1"/>
    </source>
</evidence>